<dbReference type="HOGENOM" id="CLU_064724_2_0_11"/>
<dbReference type="Gene3D" id="3.40.630.30">
    <property type="match status" value="1"/>
</dbReference>
<dbReference type="EMBL" id="HE804045">
    <property type="protein sequence ID" value="CCH27990.1"/>
    <property type="molecule type" value="Genomic_DNA"/>
</dbReference>
<evidence type="ECO:0000313" key="4">
    <source>
        <dbReference type="EMBL" id="CCH27990.1"/>
    </source>
</evidence>
<dbReference type="PANTHER" id="PTHR43877">
    <property type="entry name" value="AMINOALKYLPHOSPHONATE N-ACETYLTRANSFERASE-RELATED-RELATED"/>
    <property type="match status" value="1"/>
</dbReference>
<dbReference type="eggNOG" id="COG3393">
    <property type="taxonomic scope" value="Bacteria"/>
</dbReference>
<sequence>MQGTFHDDLTTFWRLAGPVYEADPVRNSFALAYLVGERARAVNQVARLFTLHDAAGVVGAAFRNRGRPVHVGTIRPEHVPESVAHWRAADPGLGGVFGPRPLAEAFAAEWTRVAGGSVRTVVELLFYRLGDLVPPTSVPGRPRLAGPEDLPVLTEYWRGFARDTGSWPGRGVEQFRADVVEWLGLGYGFVLWEVDGEPVSVAVARAPASSVSRISVVYTPPEARGRGYGSAVAAAAAEWATGAGAAQVVLNTDQSNPTSNALYRRLGFEQVEAQVELAFDPESNTNKH</sequence>
<dbReference type="Pfam" id="PF00583">
    <property type="entry name" value="Acetyltransf_1"/>
    <property type="match status" value="1"/>
</dbReference>
<protein>
    <recommendedName>
        <fullName evidence="3">N-acetyltransferase domain-containing protein</fullName>
    </recommendedName>
</protein>
<organism evidence="4 5">
    <name type="scientific">Saccharothrix espanaensis (strain ATCC 51144 / DSM 44229 / JCM 9112 / NBRC 15066 / NRRL 15764)</name>
    <dbReference type="NCBI Taxonomy" id="1179773"/>
    <lineage>
        <taxon>Bacteria</taxon>
        <taxon>Bacillati</taxon>
        <taxon>Actinomycetota</taxon>
        <taxon>Actinomycetes</taxon>
        <taxon>Pseudonocardiales</taxon>
        <taxon>Pseudonocardiaceae</taxon>
        <taxon>Saccharothrix</taxon>
    </lineage>
</organism>
<dbReference type="SUPFAM" id="SSF55729">
    <property type="entry name" value="Acyl-CoA N-acyltransferases (Nat)"/>
    <property type="match status" value="1"/>
</dbReference>
<dbReference type="KEGG" id="sesp:BN6_06620"/>
<dbReference type="GO" id="GO:0016747">
    <property type="term" value="F:acyltransferase activity, transferring groups other than amino-acyl groups"/>
    <property type="evidence" value="ECO:0007669"/>
    <property type="project" value="InterPro"/>
</dbReference>
<dbReference type="InterPro" id="IPR050832">
    <property type="entry name" value="Bact_Acetyltransf"/>
</dbReference>
<dbReference type="RefSeq" id="WP_015098104.1">
    <property type="nucleotide sequence ID" value="NC_019673.1"/>
</dbReference>
<evidence type="ECO:0000259" key="3">
    <source>
        <dbReference type="PROSITE" id="PS51186"/>
    </source>
</evidence>
<dbReference type="Proteomes" id="UP000006281">
    <property type="component" value="Chromosome"/>
</dbReference>
<dbReference type="PROSITE" id="PS51186">
    <property type="entry name" value="GNAT"/>
    <property type="match status" value="1"/>
</dbReference>
<dbReference type="PATRIC" id="fig|1179773.3.peg.665"/>
<reference evidence="4 5" key="1">
    <citation type="journal article" date="2012" name="BMC Genomics">
        <title>Complete genome sequence of Saccharothrix espanaensis DSM 44229T and comparison to the other completely sequenced Pseudonocardiaceae.</title>
        <authorList>
            <person name="Strobel T."/>
            <person name="Al-Dilaimi A."/>
            <person name="Blom J."/>
            <person name="Gessner A."/>
            <person name="Kalinowski J."/>
            <person name="Luzhetska M."/>
            <person name="Puhler A."/>
            <person name="Szczepanowski R."/>
            <person name="Bechthold A."/>
            <person name="Ruckert C."/>
        </authorList>
    </citation>
    <scope>NUCLEOTIDE SEQUENCE [LARGE SCALE GENOMIC DNA]</scope>
    <source>
        <strain evidence="5">ATCC 51144 / DSM 44229 / JCM 9112 / NBRC 15066 / NRRL 15764</strain>
    </source>
</reference>
<keyword evidence="1" id="KW-0808">Transferase</keyword>
<proteinExistence type="predicted"/>
<dbReference type="AlphaFoldDB" id="K0JNY4"/>
<evidence type="ECO:0000256" key="1">
    <source>
        <dbReference type="ARBA" id="ARBA00022679"/>
    </source>
</evidence>
<evidence type="ECO:0000256" key="2">
    <source>
        <dbReference type="ARBA" id="ARBA00023315"/>
    </source>
</evidence>
<accession>K0JNY4</accession>
<keyword evidence="2" id="KW-0012">Acyltransferase</keyword>
<keyword evidence="5" id="KW-1185">Reference proteome</keyword>
<dbReference type="InterPro" id="IPR000182">
    <property type="entry name" value="GNAT_dom"/>
</dbReference>
<dbReference type="BioCyc" id="SESP1179773:BN6_RS03265-MONOMER"/>
<feature type="domain" description="N-acetyltransferase" evidence="3">
    <location>
        <begin position="140"/>
        <end position="288"/>
    </location>
</feature>
<dbReference type="InterPro" id="IPR016181">
    <property type="entry name" value="Acyl_CoA_acyltransferase"/>
</dbReference>
<gene>
    <name evidence="4" type="ordered locus">BN6_06620</name>
</gene>
<dbReference type="OrthoDB" id="3174529at2"/>
<evidence type="ECO:0000313" key="5">
    <source>
        <dbReference type="Proteomes" id="UP000006281"/>
    </source>
</evidence>
<dbReference type="PANTHER" id="PTHR43877:SF1">
    <property type="entry name" value="ACETYLTRANSFERASE"/>
    <property type="match status" value="1"/>
</dbReference>
<name>K0JNY4_SACES</name>
<dbReference type="STRING" id="1179773.BN6_06620"/>